<dbReference type="InterPro" id="IPR051207">
    <property type="entry name" value="ComplexI_NDUFA9_subunit"/>
</dbReference>
<proteinExistence type="predicted"/>
<dbReference type="InterPro" id="IPR016040">
    <property type="entry name" value="NAD(P)-bd_dom"/>
</dbReference>
<name>A0A1I4GJR3_9ACTN</name>
<evidence type="ECO:0000313" key="3">
    <source>
        <dbReference type="Proteomes" id="UP000198928"/>
    </source>
</evidence>
<feature type="domain" description="NAD(P)-binding" evidence="1">
    <location>
        <begin position="19"/>
        <end position="152"/>
    </location>
</feature>
<evidence type="ECO:0000259" key="1">
    <source>
        <dbReference type="Pfam" id="PF13460"/>
    </source>
</evidence>
<organism evidence="2 3">
    <name type="scientific">Streptomyces pini</name>
    <dbReference type="NCBI Taxonomy" id="1520580"/>
    <lineage>
        <taxon>Bacteria</taxon>
        <taxon>Bacillati</taxon>
        <taxon>Actinomycetota</taxon>
        <taxon>Actinomycetes</taxon>
        <taxon>Kitasatosporales</taxon>
        <taxon>Streptomycetaceae</taxon>
        <taxon>Streptomyces</taxon>
    </lineage>
</organism>
<dbReference type="Gene3D" id="3.40.50.720">
    <property type="entry name" value="NAD(P)-binding Rossmann-like Domain"/>
    <property type="match status" value="1"/>
</dbReference>
<keyword evidence="3" id="KW-1185">Reference proteome</keyword>
<evidence type="ECO:0000313" key="2">
    <source>
        <dbReference type="EMBL" id="SFL30268.1"/>
    </source>
</evidence>
<dbReference type="AlphaFoldDB" id="A0A1I4GJR3"/>
<dbReference type="Pfam" id="PF13460">
    <property type="entry name" value="NAD_binding_10"/>
    <property type="match status" value="1"/>
</dbReference>
<dbReference type="InterPro" id="IPR036291">
    <property type="entry name" value="NAD(P)-bd_dom_sf"/>
</dbReference>
<gene>
    <name evidence="2" type="ORF">SAMN05192584_11695</name>
</gene>
<protein>
    <submittedName>
        <fullName evidence="2">Uncharacterized conserved protein YbjT, contains NAD(P)-binding and DUF2867 domains</fullName>
    </submittedName>
</protein>
<dbReference type="Proteomes" id="UP000198928">
    <property type="component" value="Unassembled WGS sequence"/>
</dbReference>
<dbReference type="PANTHER" id="PTHR12126">
    <property type="entry name" value="NADH-UBIQUINONE OXIDOREDUCTASE 39 KDA SUBUNIT-RELATED"/>
    <property type="match status" value="1"/>
</dbReference>
<sequence>MVEPVEPGMDVEAPVLVTGGTGTLGRAVVRGLLARGRAVRVLSRRPRPVGGREPYQWATGDLATGEGADAAVTGAGVIVHCATTLGRGDVAATRNLAEAAHRGGSRPHLVYISIVGVDRVPLPYYRAKLAAERVVVESGLPWSILRATQFHDLIARITDAQRLSPVALALAGVCFQPVAAQEVAERLAALATGEPAGRVPDMGGPRVRDHAELTRATLGARGRHRPVLPLRLPGAVFRGYRAGGHLAPDRAVGRITYEEYLAGTVR</sequence>
<dbReference type="PANTHER" id="PTHR12126:SF11">
    <property type="entry name" value="NADH DEHYDROGENASE [UBIQUINONE] 1 ALPHA SUBCOMPLEX SUBUNIT 9, MITOCHONDRIAL"/>
    <property type="match status" value="1"/>
</dbReference>
<dbReference type="GO" id="GO:0044877">
    <property type="term" value="F:protein-containing complex binding"/>
    <property type="evidence" value="ECO:0007669"/>
    <property type="project" value="TreeGrafter"/>
</dbReference>
<dbReference type="SUPFAM" id="SSF51735">
    <property type="entry name" value="NAD(P)-binding Rossmann-fold domains"/>
    <property type="match status" value="1"/>
</dbReference>
<reference evidence="3" key="1">
    <citation type="submission" date="2016-10" db="EMBL/GenBank/DDBJ databases">
        <authorList>
            <person name="Varghese N."/>
            <person name="Submissions S."/>
        </authorList>
    </citation>
    <scope>NUCLEOTIDE SEQUENCE [LARGE SCALE GENOMIC DNA]</scope>
    <source>
        <strain evidence="3">PL19</strain>
    </source>
</reference>
<dbReference type="EMBL" id="FOSG01000016">
    <property type="protein sequence ID" value="SFL30268.1"/>
    <property type="molecule type" value="Genomic_DNA"/>
</dbReference>
<accession>A0A1I4GJR3</accession>